<evidence type="ECO:0000256" key="4">
    <source>
        <dbReference type="ARBA" id="ARBA00022753"/>
    </source>
</evidence>
<evidence type="ECO:0000256" key="1">
    <source>
        <dbReference type="ARBA" id="ARBA00004633"/>
    </source>
</evidence>
<evidence type="ECO:0000313" key="11">
    <source>
        <dbReference type="EMBL" id="CEK66792.1"/>
    </source>
</evidence>
<dbReference type="SUPFAM" id="SSF140111">
    <property type="entry name" value="Endosomal sorting complex assembly domain"/>
    <property type="match status" value="1"/>
</dbReference>
<keyword evidence="5 7" id="KW-0653">Protein transport</keyword>
<dbReference type="InterPro" id="IPR009851">
    <property type="entry name" value="Mod_r"/>
</dbReference>
<feature type="coiled-coil region" evidence="8">
    <location>
        <begin position="261"/>
        <end position="288"/>
    </location>
</feature>
<dbReference type="InterPro" id="IPR029012">
    <property type="entry name" value="Helix_hairpin_bin_sf"/>
</dbReference>
<evidence type="ECO:0000256" key="2">
    <source>
        <dbReference type="ARBA" id="ARBA00007617"/>
    </source>
</evidence>
<keyword evidence="3 7" id="KW-0813">Transport</keyword>
<dbReference type="GO" id="GO:0006612">
    <property type="term" value="P:protein targeting to membrane"/>
    <property type="evidence" value="ECO:0007669"/>
    <property type="project" value="TreeGrafter"/>
</dbReference>
<keyword evidence="8" id="KW-0175">Coiled coil</keyword>
<organism evidence="11">
    <name type="scientific">Arion vulgaris</name>
    <dbReference type="NCBI Taxonomy" id="1028688"/>
    <lineage>
        <taxon>Eukaryota</taxon>
        <taxon>Metazoa</taxon>
        <taxon>Spiralia</taxon>
        <taxon>Lophotrochozoa</taxon>
        <taxon>Mollusca</taxon>
        <taxon>Gastropoda</taxon>
        <taxon>Heterobranchia</taxon>
        <taxon>Euthyneura</taxon>
        <taxon>Panpulmonata</taxon>
        <taxon>Eupulmonata</taxon>
        <taxon>Stylommatophora</taxon>
        <taxon>Helicina</taxon>
        <taxon>Arionoidea</taxon>
        <taxon>Arionidae</taxon>
        <taxon>Arion</taxon>
    </lineage>
</organism>
<evidence type="ECO:0000256" key="9">
    <source>
        <dbReference type="SAM" id="MobiDB-lite"/>
    </source>
</evidence>
<feature type="region of interest" description="Disordered" evidence="9">
    <location>
        <begin position="1"/>
        <end position="20"/>
    </location>
</feature>
<dbReference type="GO" id="GO:0043162">
    <property type="term" value="P:ubiquitin-dependent protein catabolic process via the multivesicular body sorting pathway"/>
    <property type="evidence" value="ECO:0007669"/>
    <property type="project" value="TreeGrafter"/>
</dbReference>
<reference evidence="11" key="1">
    <citation type="submission" date="2014-12" db="EMBL/GenBank/DDBJ databases">
        <title>Insight into the proteome of Arion vulgaris.</title>
        <authorList>
            <person name="Aradska J."/>
            <person name="Bulat T."/>
            <person name="Smidak R."/>
            <person name="Sarate P."/>
            <person name="Gangsoo J."/>
            <person name="Sialana F."/>
            <person name="Bilban M."/>
            <person name="Lubec G."/>
        </authorList>
    </citation>
    <scope>NUCLEOTIDE SEQUENCE</scope>
    <source>
        <tissue evidence="11">Skin</tissue>
    </source>
</reference>
<keyword evidence="4" id="KW-0967">Endosome</keyword>
<dbReference type="Pfam" id="PF07200">
    <property type="entry name" value="Mod_r"/>
    <property type="match status" value="1"/>
</dbReference>
<evidence type="ECO:0000259" key="10">
    <source>
        <dbReference type="PROSITE" id="PS51314"/>
    </source>
</evidence>
<evidence type="ECO:0000256" key="3">
    <source>
        <dbReference type="ARBA" id="ARBA00022448"/>
    </source>
</evidence>
<dbReference type="InterPro" id="IPR037202">
    <property type="entry name" value="ESCRT_assembly_dom"/>
</dbReference>
<proteinExistence type="inferred from homology"/>
<dbReference type="GO" id="GO:0006623">
    <property type="term" value="P:protein targeting to vacuole"/>
    <property type="evidence" value="ECO:0007669"/>
    <property type="project" value="TreeGrafter"/>
</dbReference>
<dbReference type="AlphaFoldDB" id="A0A0B6ZEB2"/>
<gene>
    <name evidence="11" type="primary">ORF60178</name>
</gene>
<evidence type="ECO:0000256" key="5">
    <source>
        <dbReference type="ARBA" id="ARBA00022927"/>
    </source>
</evidence>
<dbReference type="GO" id="GO:0031902">
    <property type="term" value="C:late endosome membrane"/>
    <property type="evidence" value="ECO:0007669"/>
    <property type="project" value="UniProtKB-SubCell"/>
</dbReference>
<dbReference type="PANTHER" id="PTHR13678:SF2">
    <property type="entry name" value="VACUOLAR PROTEIN SORTING-ASSOCIATED PROTEIN 37A"/>
    <property type="match status" value="1"/>
</dbReference>
<name>A0A0B6ZEB2_9EUPU</name>
<accession>A0A0B6ZEB2</accession>
<dbReference type="PROSITE" id="PS51314">
    <property type="entry name" value="VPS37_C"/>
    <property type="match status" value="1"/>
</dbReference>
<dbReference type="GO" id="GO:0000813">
    <property type="term" value="C:ESCRT I complex"/>
    <property type="evidence" value="ECO:0007669"/>
    <property type="project" value="UniProtKB-ARBA"/>
</dbReference>
<evidence type="ECO:0000256" key="8">
    <source>
        <dbReference type="SAM" id="Coils"/>
    </source>
</evidence>
<dbReference type="PANTHER" id="PTHR13678">
    <property type="entry name" value="VACUOLAR PROTEIN SORTING-ASSOCIATED PROTEIN 37"/>
    <property type="match status" value="1"/>
</dbReference>
<comment type="subcellular location">
    <subcellularLocation>
        <location evidence="1">Late endosome membrane</location>
        <topology evidence="1">Peripheral membrane protein</topology>
    </subcellularLocation>
</comment>
<comment type="function">
    <text evidence="6">Component of the ESCRT-I complex, a regulator of vesicular trafficking process. Required for the sorting of endocytic ubiquitinated cargos into multivesicular bodies. May be involved in cell growth and differentiation.</text>
</comment>
<comment type="similarity">
    <text evidence="2">Belongs to the VPS37 family.</text>
</comment>
<evidence type="ECO:0000256" key="6">
    <source>
        <dbReference type="ARBA" id="ARBA00025010"/>
    </source>
</evidence>
<evidence type="ECO:0000256" key="7">
    <source>
        <dbReference type="PROSITE-ProRule" id="PRU00646"/>
    </source>
</evidence>
<dbReference type="EMBL" id="HACG01019927">
    <property type="protein sequence ID" value="CEK66792.1"/>
    <property type="molecule type" value="Transcribed_RNA"/>
</dbReference>
<feature type="domain" description="VPS37 C-terminal" evidence="10">
    <location>
        <begin position="279"/>
        <end position="365"/>
    </location>
</feature>
<dbReference type="Gene3D" id="1.10.287.660">
    <property type="entry name" value="Helix hairpin bin"/>
    <property type="match status" value="1"/>
</dbReference>
<sequence length="365" mass="40960">MNRLFGGGKHKGPSATNLQAQKSKQIDSLRRVGAIEIIRDVEYRVIFQQGSINLTIIINLSAHFPSEKPALTVQPAVSHPWVDAQMKIVGCANINNFSMHSDLGQAVQAVLEEFKKLPPVVVPQHYILGFNNPTIGSAVVPPQAPMSSYSGQPSYPFPGSQPHVIPPPLPPRRPPISGAAGEVGSESLAMGSFSVPNILSEFPKLKDMKLYELQDLMEDEDKISEIVQKVPDLVKFVQKRESLSSECVQLARTNLSKKPEIESLKQSVIEKNAELETLQAEFENHCERHMTLSDQYHPSHIQTNLKVAVMEADEESERVAEKFLEKELDIDEFMRSFMEKRTLCHLRRAKEEKLNQIIMSQCLNF</sequence>
<protein>
    <recommendedName>
        <fullName evidence="10">VPS37 C-terminal domain-containing protein</fullName>
    </recommendedName>
</protein>